<keyword evidence="2" id="KW-1185">Reference proteome</keyword>
<evidence type="ECO:0000313" key="1">
    <source>
        <dbReference type="EMBL" id="CAK5038744.1"/>
    </source>
</evidence>
<gene>
    <name evidence="1" type="ORF">MENTE1834_LOCUS9719</name>
</gene>
<organism evidence="1 2">
    <name type="scientific">Meloidogyne enterolobii</name>
    <name type="common">Root-knot nematode worm</name>
    <name type="synonym">Meloidogyne mayaguensis</name>
    <dbReference type="NCBI Taxonomy" id="390850"/>
    <lineage>
        <taxon>Eukaryota</taxon>
        <taxon>Metazoa</taxon>
        <taxon>Ecdysozoa</taxon>
        <taxon>Nematoda</taxon>
        <taxon>Chromadorea</taxon>
        <taxon>Rhabditida</taxon>
        <taxon>Tylenchina</taxon>
        <taxon>Tylenchomorpha</taxon>
        <taxon>Tylenchoidea</taxon>
        <taxon>Meloidogynidae</taxon>
        <taxon>Meloidogyninae</taxon>
        <taxon>Meloidogyne</taxon>
    </lineage>
</organism>
<dbReference type="Proteomes" id="UP001497535">
    <property type="component" value="Unassembled WGS sequence"/>
</dbReference>
<name>A0ACB0Y9V2_MELEN</name>
<accession>A0ACB0Y9V2</accession>
<dbReference type="EMBL" id="CAVMJV010000009">
    <property type="protein sequence ID" value="CAK5038744.1"/>
    <property type="molecule type" value="Genomic_DNA"/>
</dbReference>
<reference evidence="1" key="1">
    <citation type="submission" date="2023-11" db="EMBL/GenBank/DDBJ databases">
        <authorList>
            <person name="Poullet M."/>
        </authorList>
    </citation>
    <scope>NUCLEOTIDE SEQUENCE</scope>
    <source>
        <strain evidence="1">E1834</strain>
    </source>
</reference>
<protein>
    <submittedName>
        <fullName evidence="1">Uncharacterized protein</fullName>
    </submittedName>
</protein>
<proteinExistence type="predicted"/>
<sequence length="183" mass="20801">MQDLEDDNCGAHLLKNFSGTIASTGQTSICSQQEQQTKNLNYKRERNIFEPSLNTPTNSDVVYEYVDWNNFGGENFVDDKNTKYNQDEGNRHYDPVPLAPENTTFSIGKPFLFNSDNEYLQPKSLTIDTSTISTRAGGRTTTDLFVTDNDLIKTSTIILFVLNNTWLVHICLRRILVDVSNDF</sequence>
<evidence type="ECO:0000313" key="2">
    <source>
        <dbReference type="Proteomes" id="UP001497535"/>
    </source>
</evidence>
<comment type="caution">
    <text evidence="1">The sequence shown here is derived from an EMBL/GenBank/DDBJ whole genome shotgun (WGS) entry which is preliminary data.</text>
</comment>